<dbReference type="PANTHER" id="PTHR30055:SF151">
    <property type="entry name" value="TRANSCRIPTIONAL REGULATORY PROTEIN"/>
    <property type="match status" value="1"/>
</dbReference>
<name>A0A1Q4V2P0_9ACTN</name>
<evidence type="ECO:0000256" key="1">
    <source>
        <dbReference type="ARBA" id="ARBA00023015"/>
    </source>
</evidence>
<evidence type="ECO:0000256" key="3">
    <source>
        <dbReference type="ARBA" id="ARBA00023163"/>
    </source>
</evidence>
<dbReference type="GO" id="GO:0000976">
    <property type="term" value="F:transcription cis-regulatory region binding"/>
    <property type="evidence" value="ECO:0007669"/>
    <property type="project" value="TreeGrafter"/>
</dbReference>
<dbReference type="Proteomes" id="UP000186455">
    <property type="component" value="Unassembled WGS sequence"/>
</dbReference>
<feature type="domain" description="HTH tetR-type" evidence="5">
    <location>
        <begin position="32"/>
        <end position="92"/>
    </location>
</feature>
<dbReference type="PANTHER" id="PTHR30055">
    <property type="entry name" value="HTH-TYPE TRANSCRIPTIONAL REGULATOR RUTR"/>
    <property type="match status" value="1"/>
</dbReference>
<dbReference type="STRING" id="1048205.AB852_24625"/>
<dbReference type="SUPFAM" id="SSF48498">
    <property type="entry name" value="Tetracyclin repressor-like, C-terminal domain"/>
    <property type="match status" value="1"/>
</dbReference>
<dbReference type="InterPro" id="IPR036271">
    <property type="entry name" value="Tet_transcr_reg_TetR-rel_C_sf"/>
</dbReference>
<keyword evidence="1" id="KW-0805">Transcription regulation</keyword>
<dbReference type="Pfam" id="PF02909">
    <property type="entry name" value="TetR_C_1"/>
    <property type="match status" value="1"/>
</dbReference>
<dbReference type="InterPro" id="IPR004111">
    <property type="entry name" value="Repressor_TetR_C"/>
</dbReference>
<dbReference type="InterPro" id="IPR050109">
    <property type="entry name" value="HTH-type_TetR-like_transc_reg"/>
</dbReference>
<dbReference type="EMBL" id="LFBV01000007">
    <property type="protein sequence ID" value="OKH92145.1"/>
    <property type="molecule type" value="Genomic_DNA"/>
</dbReference>
<dbReference type="InterPro" id="IPR009057">
    <property type="entry name" value="Homeodomain-like_sf"/>
</dbReference>
<dbReference type="SUPFAM" id="SSF46689">
    <property type="entry name" value="Homeodomain-like"/>
    <property type="match status" value="1"/>
</dbReference>
<evidence type="ECO:0000256" key="4">
    <source>
        <dbReference type="PROSITE-ProRule" id="PRU00335"/>
    </source>
</evidence>
<protein>
    <submittedName>
        <fullName evidence="6">TetR family transcriptional regulator</fullName>
    </submittedName>
</protein>
<organism evidence="6 7">
    <name type="scientific">Streptomyces uncialis</name>
    <dbReference type="NCBI Taxonomy" id="1048205"/>
    <lineage>
        <taxon>Bacteria</taxon>
        <taxon>Bacillati</taxon>
        <taxon>Actinomycetota</taxon>
        <taxon>Actinomycetes</taxon>
        <taxon>Kitasatosporales</taxon>
        <taxon>Streptomycetaceae</taxon>
        <taxon>Streptomyces</taxon>
    </lineage>
</organism>
<keyword evidence="3" id="KW-0804">Transcription</keyword>
<accession>A0A1Q4V2P0</accession>
<proteinExistence type="predicted"/>
<dbReference type="GO" id="GO:0003700">
    <property type="term" value="F:DNA-binding transcription factor activity"/>
    <property type="evidence" value="ECO:0007669"/>
    <property type="project" value="TreeGrafter"/>
</dbReference>
<comment type="caution">
    <text evidence="6">The sequence shown here is derived from an EMBL/GenBank/DDBJ whole genome shotgun (WGS) entry which is preliminary data.</text>
</comment>
<dbReference type="Pfam" id="PF00440">
    <property type="entry name" value="TetR_N"/>
    <property type="match status" value="1"/>
</dbReference>
<evidence type="ECO:0000256" key="2">
    <source>
        <dbReference type="ARBA" id="ARBA00023125"/>
    </source>
</evidence>
<dbReference type="GO" id="GO:0045892">
    <property type="term" value="P:negative regulation of DNA-templated transcription"/>
    <property type="evidence" value="ECO:0007669"/>
    <property type="project" value="InterPro"/>
</dbReference>
<keyword evidence="2 4" id="KW-0238">DNA-binding</keyword>
<keyword evidence="7" id="KW-1185">Reference proteome</keyword>
<evidence type="ECO:0000259" key="5">
    <source>
        <dbReference type="PROSITE" id="PS50977"/>
    </source>
</evidence>
<evidence type="ECO:0000313" key="7">
    <source>
        <dbReference type="Proteomes" id="UP000186455"/>
    </source>
</evidence>
<dbReference type="Gene3D" id="1.10.357.10">
    <property type="entry name" value="Tetracycline Repressor, domain 2"/>
    <property type="match status" value="1"/>
</dbReference>
<gene>
    <name evidence="6" type="ORF">AB852_24625</name>
</gene>
<sequence length="258" mass="28057">MNGSDGADSWLPASAEAAWGMRERPSRGRKPVLRIDRIVSTAVDLAAREGLDSVSMVRVAKELGTSTMSLYRYVAARDELYLLMQEAAVGPPPPPPPPGTGWRDALLTWATAQRATVHRHPWMLRLPITGPPLTPNSVAWWERGLDALADTPLDDGEQISVIMLIGGFVRHEASVAADLGAAVAASGLDPEEAMRRYVRTVERVADPAHHPRVARFLRSGVLFETGDPDHEFTFGMARILDGVEALVDEHARTSLGDT</sequence>
<dbReference type="InterPro" id="IPR001647">
    <property type="entry name" value="HTH_TetR"/>
</dbReference>
<dbReference type="PROSITE" id="PS50977">
    <property type="entry name" value="HTH_TETR_2"/>
    <property type="match status" value="1"/>
</dbReference>
<feature type="DNA-binding region" description="H-T-H motif" evidence="4">
    <location>
        <begin position="55"/>
        <end position="74"/>
    </location>
</feature>
<reference evidence="6 7" key="1">
    <citation type="submission" date="2015-06" db="EMBL/GenBank/DDBJ databases">
        <title>Cloning and characterization of the uncialamcin biosynthetic gene cluster.</title>
        <authorList>
            <person name="Yan X."/>
            <person name="Huang T."/>
            <person name="Ge H."/>
            <person name="Shen B."/>
        </authorList>
    </citation>
    <scope>NUCLEOTIDE SEQUENCE [LARGE SCALE GENOMIC DNA]</scope>
    <source>
        <strain evidence="6 7">DCA2648</strain>
    </source>
</reference>
<dbReference type="Gene3D" id="1.10.10.60">
    <property type="entry name" value="Homeodomain-like"/>
    <property type="match status" value="1"/>
</dbReference>
<dbReference type="RefSeq" id="WP_073792458.1">
    <property type="nucleotide sequence ID" value="NZ_LFBV01000007.1"/>
</dbReference>
<evidence type="ECO:0000313" key="6">
    <source>
        <dbReference type="EMBL" id="OKH92145.1"/>
    </source>
</evidence>
<dbReference type="AlphaFoldDB" id="A0A1Q4V2P0"/>